<dbReference type="EMBL" id="JASBNA010000073">
    <property type="protein sequence ID" value="KAK7678310.1"/>
    <property type="molecule type" value="Genomic_DNA"/>
</dbReference>
<evidence type="ECO:0000256" key="1">
    <source>
        <dbReference type="SAM" id="Phobius"/>
    </source>
</evidence>
<name>A0AAW0FNR2_9APHY</name>
<evidence type="ECO:0000313" key="2">
    <source>
        <dbReference type="EMBL" id="KAK7678310.1"/>
    </source>
</evidence>
<feature type="transmembrane region" description="Helical" evidence="1">
    <location>
        <begin position="21"/>
        <end position="40"/>
    </location>
</feature>
<evidence type="ECO:0000313" key="3">
    <source>
        <dbReference type="Proteomes" id="UP001385951"/>
    </source>
</evidence>
<sequence>MLRAMHVVATPTVVYTGRSKTMCGILGLLVFGNPYLMVFISELCYRPQATSTKDARCTCPFHLYFNTHDPIPSPTQHLAYYLFLPSFINAHTLTWNPGDGCGDREPYRSAPKRLALAPREFHSPLTRNLDEQGSRIDASTLWAT</sequence>
<accession>A0AAW0FNR2</accession>
<protein>
    <submittedName>
        <fullName evidence="2">Uncharacterized protein</fullName>
    </submittedName>
</protein>
<keyword evidence="1" id="KW-1133">Transmembrane helix</keyword>
<keyword evidence="3" id="KW-1185">Reference proteome</keyword>
<dbReference type="Proteomes" id="UP001385951">
    <property type="component" value="Unassembled WGS sequence"/>
</dbReference>
<gene>
    <name evidence="2" type="ORF">QCA50_018658</name>
</gene>
<reference evidence="2 3" key="1">
    <citation type="submission" date="2022-09" db="EMBL/GenBank/DDBJ databases">
        <authorList>
            <person name="Palmer J.M."/>
        </authorList>
    </citation>
    <scope>NUCLEOTIDE SEQUENCE [LARGE SCALE GENOMIC DNA]</scope>
    <source>
        <strain evidence="2 3">DSM 7382</strain>
    </source>
</reference>
<keyword evidence="1" id="KW-0812">Transmembrane</keyword>
<keyword evidence="1" id="KW-0472">Membrane</keyword>
<proteinExistence type="predicted"/>
<comment type="caution">
    <text evidence="2">The sequence shown here is derived from an EMBL/GenBank/DDBJ whole genome shotgun (WGS) entry which is preliminary data.</text>
</comment>
<organism evidence="2 3">
    <name type="scientific">Cerrena zonata</name>
    <dbReference type="NCBI Taxonomy" id="2478898"/>
    <lineage>
        <taxon>Eukaryota</taxon>
        <taxon>Fungi</taxon>
        <taxon>Dikarya</taxon>
        <taxon>Basidiomycota</taxon>
        <taxon>Agaricomycotina</taxon>
        <taxon>Agaricomycetes</taxon>
        <taxon>Polyporales</taxon>
        <taxon>Cerrenaceae</taxon>
        <taxon>Cerrena</taxon>
    </lineage>
</organism>
<dbReference type="AlphaFoldDB" id="A0AAW0FNR2"/>